<dbReference type="eggNOG" id="KOG3510">
    <property type="taxonomic scope" value="Eukaryota"/>
</dbReference>
<sequence>MDSLEKMDVLAVCNADDEMLRSMGLVKAGDRLNRKAFCESSNKPEKEGSKDKKRRLLHAFTFGKQKNKCYYTKASKYKEVKEDQIGWKHHRSDVQSYVLVPLSKGGGSRRVDVPLSANKFERMKLCKSLFFDDGQSFYGKESRMINGKELPFNLSNYIESHKIKDVRIYLLTKTIDETSNEEESESEGPGGSLRSMLYSLQPGNEETDQSLVTMEVDADNGVVPFASPFFKRDGGADSGSLSVEYSVKSEPLHRKEEEADNGFVSGLIGTSGQRDRLRMEQLEQYHASLNEDRIKEQKKEEEKGLCTRRFPMEAKMNSVYDWVGSLDVQYDTFTLYNHCGTILTPNDKIINQSTLSMRETENNMAMSESDSEISFLGHGSSMAVFDDTLTDASDRMLKQVPMIAGGRSIIQVIYLGSFYDFGLQEFEDRFWFYSLWKWIEGDYGFKELFFSIDAGIVMRWLATGILLAYFYEYSEGKTQRPSCFRKFESRVIRLLMDRTIRGFLQFDNSDGYNVGVWAASSGVRRDVWLSLNGGFFLRHLKTDERFVANKPSFTNYLETFDTPVKYGDFYGQRLSTFFIPPKSGEYRFVVTCDSVCEISLSESENPMYKKTIIVIGQKNRTAIDEWNKYPGQQSCYQRLKAHVIYYLEGLHSNYKYRDHMKLRVVFPDSDELRVLDQNVLMNYSTALNCFLLRRECGIQCGGSAFTVLKSVNPITKVCTAYKPSLSPANYSTPTPSSESPLHVMVNVKSSTEMMVQWKFIEYFDTSQLSGFRLSYSYVTSKGSLRTYQMMVGPKSTSVNLHGFRPHTTYCIKITFFVKKEESKPRECTFATTFQGFPIKAPKIRFVRNMRLEAIQIAWNPLPSSFSHGVIQGYLLNLTNLNKTKAPDVVVESGSDVISMVISGLEKLTLYCVRILAFTEVGNGPYSDCYEVLTWTEDYLPTMTITNRTSPYALDIQWEALPGYLLGHLTGYALSYTPVSKTGVKVTGAKPRLVNITANTTQYRIAGLSAYTTYRVLVRPLTSTGLGSTLDSTLAETCRCPKFMTAAWSPVPPYTVDTGQPVPSGIIPEILSNMLVLICETCKEFNTTTLMYTPMPSRSKRNTNPAATEMADFAFPLRESRAVKSEKDSPYIPLLEVPGFAYLTTKKSQQVYARQVASSVFQCWPIMVLSLAMTLVVGCIIWFMETVSNPRQFQRKFYIGITEGVWWAFISMTTVGYGDKVPSSKIGRTFAILWFFVGLVIVAMLVGSITSSLSVKILNEQQNVKQERKMASLDSSLEYKVLLNVGKQGAKRETYSNIESLVKAFKQGRAEGIVVDMYMAGFRTDLFNGTWYKVSKIVNSRFWYGVGIGRNVSELAHLFRDYAKNRQEIRIASLKKARDSADVDTHFMAQSLERVRRPDFLDSRTTIFQVTIFILLSTLCGCSIVGMLFHLWRRDKHHDVQNTDVYQCREHYLNTKEEMKQVLDEFHRRVCRTYLTLKAKHRREIKELVRLNRHARANGQATIWI</sequence>
<evidence type="ECO:0000313" key="5">
    <source>
        <dbReference type="EMBL" id="EDO46919.1"/>
    </source>
</evidence>
<dbReference type="PROSITE" id="PS51820">
    <property type="entry name" value="PA14"/>
    <property type="match status" value="1"/>
</dbReference>
<dbReference type="InterPro" id="IPR013783">
    <property type="entry name" value="Ig-like_fold"/>
</dbReference>
<reference evidence="5 6" key="1">
    <citation type="journal article" date="2007" name="Science">
        <title>Sea anemone genome reveals ancestral eumetazoan gene repertoire and genomic organization.</title>
        <authorList>
            <person name="Putnam N.H."/>
            <person name="Srivastava M."/>
            <person name="Hellsten U."/>
            <person name="Dirks B."/>
            <person name="Chapman J."/>
            <person name="Salamov A."/>
            <person name="Terry A."/>
            <person name="Shapiro H."/>
            <person name="Lindquist E."/>
            <person name="Kapitonov V.V."/>
            <person name="Jurka J."/>
            <person name="Genikhovich G."/>
            <person name="Grigoriev I.V."/>
            <person name="Lucas S.M."/>
            <person name="Steele R.E."/>
            <person name="Finnerty J.R."/>
            <person name="Technau U."/>
            <person name="Martindale M.Q."/>
            <person name="Rokhsar D.S."/>
        </authorList>
    </citation>
    <scope>NUCLEOTIDE SEQUENCE [LARGE SCALE GENOMIC DNA]</scope>
    <source>
        <strain evidence="6">CH2 X CH6</strain>
    </source>
</reference>
<feature type="transmembrane region" description="Helical" evidence="2">
    <location>
        <begin position="1163"/>
        <end position="1184"/>
    </location>
</feature>
<dbReference type="Gene3D" id="1.10.287.70">
    <property type="match status" value="1"/>
</dbReference>
<dbReference type="InterPro" id="IPR013099">
    <property type="entry name" value="K_chnl_dom"/>
</dbReference>
<dbReference type="EMBL" id="DS469523">
    <property type="protein sequence ID" value="EDO46919.1"/>
    <property type="molecule type" value="Genomic_DNA"/>
</dbReference>
<dbReference type="eggNOG" id="KOG3713">
    <property type="taxonomic scope" value="Eukaryota"/>
</dbReference>
<feature type="transmembrane region" description="Helical" evidence="2">
    <location>
        <begin position="1196"/>
        <end position="1217"/>
    </location>
</feature>
<organism evidence="5 6">
    <name type="scientific">Nematostella vectensis</name>
    <name type="common">Starlet sea anemone</name>
    <dbReference type="NCBI Taxonomy" id="45351"/>
    <lineage>
        <taxon>Eukaryota</taxon>
        <taxon>Metazoa</taxon>
        <taxon>Cnidaria</taxon>
        <taxon>Anthozoa</taxon>
        <taxon>Hexacorallia</taxon>
        <taxon>Actiniaria</taxon>
        <taxon>Edwardsiidae</taxon>
        <taxon>Nematostella</taxon>
    </lineage>
</organism>
<dbReference type="HOGENOM" id="CLU_248530_0_0_1"/>
<keyword evidence="2" id="KW-1133">Transmembrane helix</keyword>
<dbReference type="InterPro" id="IPR036116">
    <property type="entry name" value="FN3_sf"/>
</dbReference>
<feature type="domain" description="Fibronectin type-III" evidence="3">
    <location>
        <begin position="939"/>
        <end position="1039"/>
    </location>
</feature>
<dbReference type="PANTHER" id="PTHR12420">
    <property type="entry name" value="PHD FINGER PROTEIN"/>
    <property type="match status" value="1"/>
</dbReference>
<dbReference type="OMA" id="CAAHESS"/>
<dbReference type="SMART" id="SM00060">
    <property type="entry name" value="FN3"/>
    <property type="match status" value="3"/>
</dbReference>
<feature type="region of interest" description="Disordered" evidence="1">
    <location>
        <begin position="177"/>
        <end position="198"/>
    </location>
</feature>
<evidence type="ECO:0000256" key="1">
    <source>
        <dbReference type="SAM" id="MobiDB-lite"/>
    </source>
</evidence>
<keyword evidence="2" id="KW-0812">Transmembrane</keyword>
<feature type="transmembrane region" description="Helical" evidence="2">
    <location>
        <begin position="1405"/>
        <end position="1431"/>
    </location>
</feature>
<feature type="domain" description="Fibronectin type-III" evidence="3">
    <location>
        <begin position="840"/>
        <end position="938"/>
    </location>
</feature>
<feature type="domain" description="Fibronectin type-III" evidence="3">
    <location>
        <begin position="739"/>
        <end position="835"/>
    </location>
</feature>
<protein>
    <submittedName>
        <fullName evidence="5">Uncharacterized protein</fullName>
    </submittedName>
</protein>
<dbReference type="PhylomeDB" id="A7RNV1"/>
<dbReference type="GO" id="GO:0015276">
    <property type="term" value="F:ligand-gated monoatomic ion channel activity"/>
    <property type="evidence" value="ECO:0007669"/>
    <property type="project" value="InterPro"/>
</dbReference>
<keyword evidence="2" id="KW-0472">Membrane</keyword>
<gene>
    <name evidence="5" type="ORF">NEMVEDRAFT_v1g199870</name>
</gene>
<accession>A7RNV1</accession>
<dbReference type="SUPFAM" id="SSF81324">
    <property type="entry name" value="Voltage-gated potassium channels"/>
    <property type="match status" value="1"/>
</dbReference>
<dbReference type="GO" id="GO:0016020">
    <property type="term" value="C:membrane"/>
    <property type="evidence" value="ECO:0007669"/>
    <property type="project" value="InterPro"/>
</dbReference>
<name>A7RNV1_NEMVE</name>
<dbReference type="Proteomes" id="UP000001593">
    <property type="component" value="Unassembled WGS sequence"/>
</dbReference>
<dbReference type="Gene3D" id="2.60.120.1560">
    <property type="match status" value="1"/>
</dbReference>
<dbReference type="PANTHER" id="PTHR12420:SF42">
    <property type="entry name" value="G2_M PHASE-SPECIFIC E3 UBIQUITIN-PROTEIN LIGASE"/>
    <property type="match status" value="1"/>
</dbReference>
<feature type="transmembrane region" description="Helical" evidence="2">
    <location>
        <begin position="1229"/>
        <end position="1254"/>
    </location>
</feature>
<dbReference type="Pfam" id="PF07885">
    <property type="entry name" value="Ion_trans_2"/>
    <property type="match status" value="1"/>
</dbReference>
<feature type="domain" description="PA14" evidence="4">
    <location>
        <begin position="518"/>
        <end position="679"/>
    </location>
</feature>
<evidence type="ECO:0000256" key="2">
    <source>
        <dbReference type="SAM" id="Phobius"/>
    </source>
</evidence>
<dbReference type="PROSITE" id="PS50853">
    <property type="entry name" value="FN3"/>
    <property type="match status" value="3"/>
</dbReference>
<dbReference type="InterPro" id="IPR003961">
    <property type="entry name" value="FN3_dom"/>
</dbReference>
<evidence type="ECO:0000259" key="4">
    <source>
        <dbReference type="PROSITE" id="PS51820"/>
    </source>
</evidence>
<dbReference type="InterPro" id="IPR051188">
    <property type="entry name" value="PHD-type_Zinc_Finger"/>
</dbReference>
<dbReference type="SUPFAM" id="SSF49265">
    <property type="entry name" value="Fibronectin type III"/>
    <property type="match status" value="2"/>
</dbReference>
<keyword evidence="6" id="KW-1185">Reference proteome</keyword>
<dbReference type="GO" id="GO:0005634">
    <property type="term" value="C:nucleus"/>
    <property type="evidence" value="ECO:0000318"/>
    <property type="project" value="GO_Central"/>
</dbReference>
<evidence type="ECO:0000313" key="6">
    <source>
        <dbReference type="Proteomes" id="UP000001593"/>
    </source>
</evidence>
<dbReference type="CDD" id="cd00063">
    <property type="entry name" value="FN3"/>
    <property type="match status" value="3"/>
</dbReference>
<proteinExistence type="predicted"/>
<dbReference type="Gene3D" id="2.60.40.10">
    <property type="entry name" value="Immunoglobulins"/>
    <property type="match status" value="3"/>
</dbReference>
<evidence type="ECO:0000259" key="3">
    <source>
        <dbReference type="PROSITE" id="PS50853"/>
    </source>
</evidence>
<dbReference type="PRINTS" id="PR00169">
    <property type="entry name" value="KCHANNEL"/>
</dbReference>
<dbReference type="Pfam" id="PF00041">
    <property type="entry name" value="fn3"/>
    <property type="match status" value="1"/>
</dbReference>
<dbReference type="InParanoid" id="A7RNV1"/>
<dbReference type="InterPro" id="IPR037524">
    <property type="entry name" value="PA14/GLEYA"/>
</dbReference>